<dbReference type="InterPro" id="IPR013098">
    <property type="entry name" value="Ig_I-set"/>
</dbReference>
<dbReference type="FunFam" id="2.60.40.10:FF:000503">
    <property type="entry name" value="Hemicentin 1"/>
    <property type="match status" value="4"/>
</dbReference>
<feature type="domain" description="Ig-like" evidence="4">
    <location>
        <begin position="960"/>
        <end position="1038"/>
    </location>
</feature>
<sequence length="1081" mass="119795">MIVPPAIINSDNYSSVEVVEGNAITLECPLVIPINIVDIEWFKNGRPITSNDAKMQISLDKTQLVIAGIQKEAEGMYTCVARNPAGQATREFDVSVIVPPSIIGKAVEYISIVEDESLELECDFEADPIPEMYWFKDGANIDDSVQLLNEKRTALVLSVNSNSAGSYRCGIINKAGRAEKTFNVHVIMKPEMENANVTALIETLAHQPISLECPLMITSDVNISWTKNSIPLIPNNNDIQILNSGRQLVISDVQSDDQATYSCVARNKAGEASKNYRLSVIAPPTITSIGGLYKVIENNSLVLPCEVEGEPYPTITWIKDGKSALELISVEALSDGQQLRIAQASVEHRGSYVCLARNKVGQAEISFDVDVITLPAIAEGVKKIIEVIRNDSTVIHCPIIDKRFSGEMLAVLTSRTKTLMFFMIKENLDKIYLNRLKDNQPMKIDGQKYAISQLSRKLHINHCRVRNDAGESRVDYKLNILLPPEILILDKDKNRTVVENSAISLSCPVTGKPEPIVEWFKDGELLTSINITKRIDTGHIKGNDLKITNVKVINSGRYTCEARNKAGMIEQDILLYVMTPPKIESEAIRTEISGKSQSALTINCPAYGRPTPTVAWLKDDKPFYHDSDVYLSANGRKLHFLNLKKDDVDRYTCIARNPAGEEKRDFIVKLLEAPTIEGPNILHRMQVNAGRTAIINCPVFGSPEPSIVWLKNGQALENDKHFAILNGGRQLEISDTSMADDARYTCIATNDIGLADLETYLQVMRSPVIAGDKQEVVEVFVNEAKDLFCDVSGTEPIDIEWLRDGKAIEFASESRSTINSYLQVSSRGRILHILLAQITDTARYMCVAQNTAGEAKKIYDLHVLVPPIISETSSSPPLQTVIPGTGFSLECVVQAIPDAQIIWTRNNLLIKPDYHSVFLNNNQTLWINIARDGIDGRYTCTATNKIGQASRDFIIKLTVPPIVDRVIQEIEVVVGEFVILTCNALSGSGKIATKWIIDGRKVDDRRIEIRNARLSDSGNYICVVENEAGEARKTYQLTVNEPPRFLDMTNLNPSIIVGRPLLLDCSVTGTPKPVLIWTKVS</sequence>
<feature type="domain" description="Ig-like" evidence="4">
    <location>
        <begin position="1043"/>
        <end position="1081"/>
    </location>
</feature>
<evidence type="ECO:0000313" key="5">
    <source>
        <dbReference type="EMBL" id="CTP82130.1"/>
    </source>
</evidence>
<dbReference type="PROSITE" id="PS50835">
    <property type="entry name" value="IG_LIKE"/>
    <property type="match status" value="11"/>
</dbReference>
<organism evidence="5">
    <name type="scientific">Brugia malayi</name>
    <name type="common">Filarial nematode worm</name>
    <dbReference type="NCBI Taxonomy" id="6279"/>
    <lineage>
        <taxon>Eukaryota</taxon>
        <taxon>Metazoa</taxon>
        <taxon>Ecdysozoa</taxon>
        <taxon>Nematoda</taxon>
        <taxon>Chromadorea</taxon>
        <taxon>Rhabditida</taxon>
        <taxon>Spirurina</taxon>
        <taxon>Spiruromorpha</taxon>
        <taxon>Filarioidea</taxon>
        <taxon>Onchocercidae</taxon>
        <taxon>Brugia</taxon>
    </lineage>
</organism>
<evidence type="ECO:0000256" key="3">
    <source>
        <dbReference type="ARBA" id="ARBA00023319"/>
    </source>
</evidence>
<reference evidence="5" key="2">
    <citation type="submission" date="2012-12" db="EMBL/GenBank/DDBJ databases">
        <authorList>
            <person name="Gao Y.W."/>
            <person name="Fan S.T."/>
            <person name="Sun H.T."/>
            <person name="Wang Z."/>
            <person name="Gao X.L."/>
            <person name="Li Y.G."/>
            <person name="Wang T.C."/>
            <person name="Zhang K."/>
            <person name="Xu W.W."/>
            <person name="Yu Z.J."/>
            <person name="Xia X.Z."/>
        </authorList>
    </citation>
    <scope>NUCLEOTIDE SEQUENCE</scope>
    <source>
        <strain evidence="5">FR3</strain>
    </source>
</reference>
<dbReference type="Gene3D" id="2.60.40.10">
    <property type="entry name" value="Immunoglobulins"/>
    <property type="match status" value="11"/>
</dbReference>
<gene>
    <name evidence="5" type="ORF">Bm12984</name>
    <name evidence="5" type="ORF">BM_Bm12984</name>
</gene>
<feature type="domain" description="Ig-like" evidence="4">
    <location>
        <begin position="5"/>
        <end position="95"/>
    </location>
</feature>
<evidence type="ECO:0000256" key="2">
    <source>
        <dbReference type="ARBA" id="ARBA00023157"/>
    </source>
</evidence>
<feature type="domain" description="Ig-like" evidence="4">
    <location>
        <begin position="484"/>
        <end position="576"/>
    </location>
</feature>
<dbReference type="PANTHER" id="PTHR45080:SF8">
    <property type="entry name" value="IG-LIKE DOMAIN-CONTAINING PROTEIN"/>
    <property type="match status" value="1"/>
</dbReference>
<dbReference type="SMART" id="SM00409">
    <property type="entry name" value="IG"/>
    <property type="match status" value="10"/>
</dbReference>
<keyword evidence="3" id="KW-0393">Immunoglobulin domain</keyword>
<dbReference type="GO" id="GO:0030424">
    <property type="term" value="C:axon"/>
    <property type="evidence" value="ECO:0007669"/>
    <property type="project" value="TreeGrafter"/>
</dbReference>
<dbReference type="InterPro" id="IPR050958">
    <property type="entry name" value="Cell_Adh-Cytoskel_Orgn"/>
</dbReference>
<feature type="domain" description="Ig-like" evidence="4">
    <location>
        <begin position="581"/>
        <end position="669"/>
    </location>
</feature>
<protein>
    <submittedName>
        <fullName evidence="5">Bm12984</fullName>
    </submittedName>
</protein>
<dbReference type="SMART" id="SM00408">
    <property type="entry name" value="IGc2"/>
    <property type="match status" value="10"/>
</dbReference>
<feature type="domain" description="Ig-like" evidence="4">
    <location>
        <begin position="767"/>
        <end position="859"/>
    </location>
</feature>
<keyword evidence="2" id="KW-1015">Disulfide bond</keyword>
<feature type="domain" description="Ig-like" evidence="4">
    <location>
        <begin position="679"/>
        <end position="762"/>
    </location>
</feature>
<feature type="domain" description="Ig-like" evidence="4">
    <location>
        <begin position="867"/>
        <end position="958"/>
    </location>
</feature>
<dbReference type="FunFam" id="2.60.40.10:FF:000130">
    <property type="entry name" value="Hemicentin 1"/>
    <property type="match status" value="1"/>
</dbReference>
<dbReference type="Pfam" id="PF13927">
    <property type="entry name" value="Ig_3"/>
    <property type="match status" value="1"/>
</dbReference>
<evidence type="ECO:0000259" key="4">
    <source>
        <dbReference type="PROSITE" id="PS50835"/>
    </source>
</evidence>
<proteinExistence type="predicted"/>
<name>A0A0I9NAH1_BRUMA</name>
<dbReference type="InterPro" id="IPR036179">
    <property type="entry name" value="Ig-like_dom_sf"/>
</dbReference>
<dbReference type="GO" id="GO:0007156">
    <property type="term" value="P:homophilic cell adhesion via plasma membrane adhesion molecules"/>
    <property type="evidence" value="ECO:0007669"/>
    <property type="project" value="TreeGrafter"/>
</dbReference>
<dbReference type="InterPro" id="IPR003599">
    <property type="entry name" value="Ig_sub"/>
</dbReference>
<feature type="domain" description="Ig-like" evidence="4">
    <location>
        <begin position="284"/>
        <end position="366"/>
    </location>
</feature>
<dbReference type="GO" id="GO:0050808">
    <property type="term" value="P:synapse organization"/>
    <property type="evidence" value="ECO:0007669"/>
    <property type="project" value="TreeGrafter"/>
</dbReference>
<dbReference type="GO" id="GO:0005886">
    <property type="term" value="C:plasma membrane"/>
    <property type="evidence" value="ECO:0007669"/>
    <property type="project" value="TreeGrafter"/>
</dbReference>
<dbReference type="GO" id="GO:0008046">
    <property type="term" value="F:axon guidance receptor activity"/>
    <property type="evidence" value="ECO:0007669"/>
    <property type="project" value="TreeGrafter"/>
</dbReference>
<dbReference type="InterPro" id="IPR003598">
    <property type="entry name" value="Ig_sub2"/>
</dbReference>
<reference evidence="5" key="1">
    <citation type="journal article" date="2007" name="Science">
        <title>Draft genome of the filarial nematode parasite Brugia malayi.</title>
        <authorList>
            <person name="Ghedin E."/>
            <person name="Wang S."/>
            <person name="Spiro D."/>
            <person name="Caler E."/>
            <person name="Zhao Q."/>
            <person name="Crabtree J."/>
            <person name="Allen J.E."/>
            <person name="Delcher A.L."/>
            <person name="Guiliano D.B."/>
            <person name="Miranda-Saavedra D."/>
            <person name="Angiuoli S.V."/>
            <person name="Creasy T."/>
            <person name="Amedeo P."/>
            <person name="Haas B."/>
            <person name="El-Sayed N.M."/>
            <person name="Wortman J.R."/>
            <person name="Feldblyum T."/>
            <person name="Tallon L."/>
            <person name="Schatz M."/>
            <person name="Shumway M."/>
            <person name="Koo H."/>
            <person name="Salzberg S.L."/>
            <person name="Schobel S."/>
            <person name="Pertea M."/>
            <person name="Pop M."/>
            <person name="White O."/>
            <person name="Barton G.J."/>
            <person name="Carlow C.K."/>
            <person name="Crawford M.J."/>
            <person name="Daub J."/>
            <person name="Dimmic M.W."/>
            <person name="Estes C.F."/>
            <person name="Foster J.M."/>
            <person name="Ganatra M."/>
            <person name="Gregory W.F."/>
            <person name="Johnson N.M."/>
            <person name="Jin J."/>
            <person name="Komuniecki R."/>
            <person name="Korf I."/>
            <person name="Kumar S."/>
            <person name="Laney S."/>
            <person name="Li B.W."/>
            <person name="Li W."/>
            <person name="Lindblom T.H."/>
            <person name="Lustigman S."/>
            <person name="Ma D."/>
            <person name="Maina C.V."/>
            <person name="Martin D.M."/>
            <person name="McCarter J.P."/>
            <person name="McReynolds L."/>
            <person name="Mitreva M."/>
            <person name="Nutman T.B."/>
            <person name="Parkinson J."/>
            <person name="Peregrin-Alvarez J.M."/>
            <person name="Poole C."/>
            <person name="Ren Q."/>
            <person name="Saunders L."/>
            <person name="Sluder A.E."/>
            <person name="Smith K."/>
            <person name="Stanke M."/>
            <person name="Unnasch T.R."/>
            <person name="Ware J."/>
            <person name="Wei A.D."/>
            <person name="Weil G."/>
            <person name="Williams D.J."/>
            <person name="Zhang Y."/>
            <person name="Williams S.A."/>
            <person name="Fraser-Liggett C."/>
            <person name="Slatko B."/>
            <person name="Blaxter M.L."/>
            <person name="Scott A.L."/>
        </authorList>
    </citation>
    <scope>NUCLEOTIDE SEQUENCE</scope>
    <source>
        <strain evidence="5">FR3</strain>
    </source>
</reference>
<accession>A0A0I9NAH1</accession>
<dbReference type="CDD" id="cd00096">
    <property type="entry name" value="Ig"/>
    <property type="match status" value="2"/>
</dbReference>
<dbReference type="InterPro" id="IPR013783">
    <property type="entry name" value="Ig-like_fold"/>
</dbReference>
<dbReference type="Pfam" id="PF07679">
    <property type="entry name" value="I-set"/>
    <property type="match status" value="9"/>
</dbReference>
<feature type="domain" description="Ig-like" evidence="4">
    <location>
        <begin position="100"/>
        <end position="183"/>
    </location>
</feature>
<dbReference type="GO" id="GO:0043025">
    <property type="term" value="C:neuronal cell body"/>
    <property type="evidence" value="ECO:0007669"/>
    <property type="project" value="TreeGrafter"/>
</dbReference>
<evidence type="ECO:0000256" key="1">
    <source>
        <dbReference type="ARBA" id="ARBA00022729"/>
    </source>
</evidence>
<dbReference type="InterPro" id="IPR007110">
    <property type="entry name" value="Ig-like_dom"/>
</dbReference>
<dbReference type="AlphaFoldDB" id="A0A0I9NAH1"/>
<dbReference type="SUPFAM" id="SSF48726">
    <property type="entry name" value="Immunoglobulin"/>
    <property type="match status" value="10"/>
</dbReference>
<keyword evidence="1" id="KW-0732">Signal</keyword>
<feature type="domain" description="Ig-like" evidence="4">
    <location>
        <begin position="190"/>
        <end position="279"/>
    </location>
</feature>
<dbReference type="EMBL" id="LN857024">
    <property type="protein sequence ID" value="CTP82130.1"/>
    <property type="molecule type" value="Genomic_DNA"/>
</dbReference>
<dbReference type="PANTHER" id="PTHR45080">
    <property type="entry name" value="CONTACTIN 5"/>
    <property type="match status" value="1"/>
</dbReference>
<dbReference type="OMA" id="INCPVFG"/>